<accession>A0A9C7GDE9</accession>
<name>A0A9C7GDE9_9BACI</name>
<keyword evidence="2" id="KW-1185">Reference proteome</keyword>
<evidence type="ECO:0008006" key="3">
    <source>
        <dbReference type="Google" id="ProtNLM"/>
    </source>
</evidence>
<dbReference type="Proteomes" id="UP000789845">
    <property type="component" value="Unassembled WGS sequence"/>
</dbReference>
<dbReference type="EMBL" id="CAKJTG010000034">
    <property type="protein sequence ID" value="CAG9610361.1"/>
    <property type="molecule type" value="Genomic_DNA"/>
</dbReference>
<proteinExistence type="predicted"/>
<gene>
    <name evidence="1" type="ORF">NEOCIP111885_04135</name>
</gene>
<evidence type="ECO:0000313" key="2">
    <source>
        <dbReference type="Proteomes" id="UP000789845"/>
    </source>
</evidence>
<evidence type="ECO:0000313" key="1">
    <source>
        <dbReference type="EMBL" id="CAG9610361.1"/>
    </source>
</evidence>
<organism evidence="1 2">
    <name type="scientific">Pseudoneobacillus rhizosphaerae</name>
    <dbReference type="NCBI Taxonomy" id="2880968"/>
    <lineage>
        <taxon>Bacteria</taxon>
        <taxon>Bacillati</taxon>
        <taxon>Bacillota</taxon>
        <taxon>Bacilli</taxon>
        <taxon>Bacillales</taxon>
        <taxon>Bacillaceae</taxon>
        <taxon>Pseudoneobacillus</taxon>
    </lineage>
</organism>
<reference evidence="1" key="1">
    <citation type="submission" date="2021-10" db="EMBL/GenBank/DDBJ databases">
        <authorList>
            <person name="Criscuolo A."/>
        </authorList>
    </citation>
    <scope>NUCLEOTIDE SEQUENCE</scope>
    <source>
        <strain evidence="1">CIP111885</strain>
    </source>
</reference>
<sequence length="128" mass="15201">MLVNYIKKFGIILPTAVVYLDQEEHTFGKAIDGHLEIKGRFFKNVLKRYEIDLVRYEQDNDTEELLTSSSVYCSRECLPNKKDILPFVLNVPENIKEYPDRYTYKIVVRFVWEDSQILLKKHPLVFQV</sequence>
<comment type="caution">
    <text evidence="1">The sequence shown here is derived from an EMBL/GenBank/DDBJ whole genome shotgun (WGS) entry which is preliminary data.</text>
</comment>
<protein>
    <recommendedName>
        <fullName evidence="3">Sporulation protein</fullName>
    </recommendedName>
</protein>
<dbReference type="AlphaFoldDB" id="A0A9C7GDE9"/>